<accession>A0A2S8RF22</accession>
<dbReference type="EMBL" id="NEMB01000001">
    <property type="protein sequence ID" value="PQQ68414.1"/>
    <property type="molecule type" value="Genomic_DNA"/>
</dbReference>
<dbReference type="AlphaFoldDB" id="A0A2S8RF22"/>
<dbReference type="InterPro" id="IPR018247">
    <property type="entry name" value="EF_Hand_1_Ca_BS"/>
</dbReference>
<evidence type="ECO:0000313" key="4">
    <source>
        <dbReference type="EMBL" id="PQQ68208.1"/>
    </source>
</evidence>
<dbReference type="InterPro" id="IPR036439">
    <property type="entry name" value="Dockerin_dom_sf"/>
</dbReference>
<dbReference type="PROSITE" id="PS51766">
    <property type="entry name" value="DOCKERIN"/>
    <property type="match status" value="1"/>
</dbReference>
<dbReference type="Pfam" id="PF13290">
    <property type="entry name" value="CHB_HEX_C_1"/>
    <property type="match status" value="1"/>
</dbReference>
<evidence type="ECO:0000256" key="2">
    <source>
        <dbReference type="SAM" id="SignalP"/>
    </source>
</evidence>
<sequence length="1074" mass="116393">MRHVKKRRFSALLVVMLFVIATVTSNAAPLYGDINKDGAVDSLDNAIMSRHVLDIRKADDTSMMDLNGDGIVDSRDYVLLTRYVLGIINSFPVEQMDPTPTPDDEAWKNNTGTIELGSRITVSGEGISVNGSVVNITAGGDHVVTGTLTNGMIYINTEERVKLRLKGVNITNPNGPAIYFENVDKGFITISKDTVNYLTDGSSYSDEEATATIFSRDDLEIKGGGTLYIKGNYKHGINSNDDLIIEEGNIFIEAVTDGIHTNEKVKIKGGNVNITAGSDGIDAGEAITIEDGTLDINAVGDGIKSAEDITITGGTFDITADSDGIDSKINLIIEGGKFDIKAAKDGLKSGGDTIITGGDFELDTDSDGVDSDGSLQIEYGTFNIESANDGLKAVKSVKIKNGTFDIVAASEGIQSDDYVEINGGNFRIKAGSGVRAENDIIINGGTLNVTQPREELESINGRVRVNGGRLNITVSGNEFASNKSKELLTGDIIFSEPSRTFSGQITVTLDSKINNAQIRYTTDGSVPNSNSMLYTGPLTFTKTTQLRAQAFVNGSPAGKMGTSIYVATQINTRHDLPVLILDAYGKSKPGRQYIDAAFMLFEPTNNNTVSFSQEPAVATRAGFRLRGQSSSNFEKAPYRIELWDNENNDAKYSLLGMPEDGDWILLSPFPDKSLIRNALAYELGKAKGLEAPRYRFVEVYTSFNSDVVTDNAYQGVYLLVERIEINSRRLNIAKLEKEHLSEPEISGGYLLQFNMGAADPPLIRGNGWSDLEVTEPDDLTSEQLAWITDYIQKTHNAIHSANPSDPNTGYPAYIDVDSFVDYIIHNELARQGDSYMRSTRMYKDRGGKLTAGPLWDYDLAYDCFNMGGFFGGGGGSQIEGFQFQPMMGGWGMGSPCDWFVTLMYDPSFQEKVRTRWQELRRGPYSDQQLIALVDSLAAQLKTAPTRNFNRWNILGTSMVGGMGTQVTQTWEEQLDILKNFLIRRAAWLDSCGWAPTPNGGGGGWNPWDPGNGGGGGWNPWDPGNGGGGGWNPWDPGNGGGGGWNPWDPGNGGGGGWNPWDPGNGGGGGWNPWNP</sequence>
<dbReference type="EMBL" id="NEMB01000003">
    <property type="protein sequence ID" value="PQQ68208.1"/>
    <property type="molecule type" value="Genomic_DNA"/>
</dbReference>
<dbReference type="Gene3D" id="1.10.1330.10">
    <property type="entry name" value="Dockerin domain"/>
    <property type="match status" value="1"/>
</dbReference>
<dbReference type="InterPro" id="IPR059177">
    <property type="entry name" value="GH29D-like_dom"/>
</dbReference>
<proteinExistence type="predicted"/>
<evidence type="ECO:0000313" key="6">
    <source>
        <dbReference type="Proteomes" id="UP000239720"/>
    </source>
</evidence>
<feature type="signal peptide" evidence="2">
    <location>
        <begin position="1"/>
        <end position="27"/>
    </location>
</feature>
<dbReference type="CDD" id="cd14256">
    <property type="entry name" value="Dockerin_I"/>
    <property type="match status" value="1"/>
</dbReference>
<dbReference type="Pfam" id="PF00404">
    <property type="entry name" value="Dockerin_1"/>
    <property type="match status" value="1"/>
</dbReference>
<protein>
    <recommendedName>
        <fullName evidence="3">Dockerin domain-containing protein</fullName>
    </recommendedName>
</protein>
<gene>
    <name evidence="5" type="ORF">B9R14_00055</name>
    <name evidence="4" type="ORF">B9R14_16555</name>
</gene>
<dbReference type="InterPro" id="IPR014867">
    <property type="entry name" value="Spore_coat_CotH_CotH2/3/7"/>
</dbReference>
<keyword evidence="2" id="KW-0732">Signal</keyword>
<feature type="chain" id="PRO_5033323422" description="Dockerin domain-containing protein" evidence="2">
    <location>
        <begin position="28"/>
        <end position="1074"/>
    </location>
</feature>
<comment type="caution">
    <text evidence="5">The sequence shown here is derived from an EMBL/GenBank/DDBJ whole genome shotgun (WGS) entry which is preliminary data.</text>
</comment>
<dbReference type="GO" id="GO:0004553">
    <property type="term" value="F:hydrolase activity, hydrolyzing O-glycosyl compounds"/>
    <property type="evidence" value="ECO:0007669"/>
    <property type="project" value="InterPro"/>
</dbReference>
<evidence type="ECO:0000256" key="1">
    <source>
        <dbReference type="SAM" id="MobiDB-lite"/>
    </source>
</evidence>
<dbReference type="PROSITE" id="PS00018">
    <property type="entry name" value="EF_HAND_1"/>
    <property type="match status" value="1"/>
</dbReference>
<dbReference type="GO" id="GO:0000272">
    <property type="term" value="P:polysaccharide catabolic process"/>
    <property type="evidence" value="ECO:0007669"/>
    <property type="project" value="InterPro"/>
</dbReference>
<feature type="domain" description="Dockerin" evidence="3">
    <location>
        <begin position="27"/>
        <end position="93"/>
    </location>
</feature>
<dbReference type="Pfam" id="PF08757">
    <property type="entry name" value="CotH"/>
    <property type="match status" value="1"/>
</dbReference>
<organism evidence="5 6">
    <name type="scientific">Acetivibrio saccincola</name>
    <dbReference type="NCBI Taxonomy" id="1677857"/>
    <lineage>
        <taxon>Bacteria</taxon>
        <taxon>Bacillati</taxon>
        <taxon>Bacillota</taxon>
        <taxon>Clostridia</taxon>
        <taxon>Eubacteriales</taxon>
        <taxon>Oscillospiraceae</taxon>
        <taxon>Acetivibrio</taxon>
    </lineage>
</organism>
<reference evidence="5 6" key="1">
    <citation type="journal article" date="2018" name="Syst. Appl. Microbiol.">
        <title>Characterization and high-quality draft genome sequence of Herbivorax saccincola A7, an anaerobic, alkaliphilic, thermophilic, cellulolytic, and xylanolytic bacterium.</title>
        <authorList>
            <person name="Aikawa S."/>
            <person name="Baramee S."/>
            <person name="Sermsathanaswadi J."/>
            <person name="Thianheng P."/>
            <person name="Tachaapaikoon C."/>
            <person name="Shikata A."/>
            <person name="Waeonukul R."/>
            <person name="Pason P."/>
            <person name="Ratanakhanokchai K."/>
            <person name="Kosugi A."/>
        </authorList>
    </citation>
    <scope>NUCLEOTIDE SEQUENCE [LARGE SCALE GENOMIC DNA]</scope>
    <source>
        <strain evidence="5 6">A7</strain>
    </source>
</reference>
<feature type="compositionally biased region" description="Gly residues" evidence="1">
    <location>
        <begin position="998"/>
        <end position="1074"/>
    </location>
</feature>
<dbReference type="OrthoDB" id="9803752at2"/>
<dbReference type="InterPro" id="IPR025584">
    <property type="entry name" value="Cthe_2159"/>
</dbReference>
<feature type="region of interest" description="Disordered" evidence="1">
    <location>
        <begin position="997"/>
        <end position="1074"/>
    </location>
</feature>
<evidence type="ECO:0000259" key="3">
    <source>
        <dbReference type="PROSITE" id="PS51766"/>
    </source>
</evidence>
<dbReference type="PROSITE" id="PS00448">
    <property type="entry name" value="CLOS_CELLULOSOME_RPT"/>
    <property type="match status" value="1"/>
</dbReference>
<dbReference type="InterPro" id="IPR016134">
    <property type="entry name" value="Dockerin_dom"/>
</dbReference>
<dbReference type="Proteomes" id="UP000239720">
    <property type="component" value="Unassembled WGS sequence"/>
</dbReference>
<dbReference type="SUPFAM" id="SSF63446">
    <property type="entry name" value="Type I dockerin domain"/>
    <property type="match status" value="1"/>
</dbReference>
<evidence type="ECO:0000313" key="5">
    <source>
        <dbReference type="EMBL" id="PQQ68414.1"/>
    </source>
</evidence>
<name>A0A2S8RF22_9FIRM</name>
<dbReference type="RefSeq" id="WP_105367305.1">
    <property type="nucleotide sequence ID" value="NZ_NEMB01000001.1"/>
</dbReference>
<dbReference type="InterPro" id="IPR002105">
    <property type="entry name" value="Dockerin_1_rpt"/>
</dbReference>
<dbReference type="Pfam" id="PF14262">
    <property type="entry name" value="Cthe_2159"/>
    <property type="match status" value="2"/>
</dbReference>